<evidence type="ECO:0000256" key="9">
    <source>
        <dbReference type="ARBA" id="ARBA00044969"/>
    </source>
</evidence>
<dbReference type="PANTHER" id="PTHR30153:SF2">
    <property type="entry name" value="REPLICATIVE DNA HELICASE"/>
    <property type="match status" value="1"/>
</dbReference>
<name>A0A2N5PXN1_MEDGN</name>
<proteinExistence type="inferred from homology"/>
<evidence type="ECO:0000256" key="6">
    <source>
        <dbReference type="ARBA" id="ARBA00022840"/>
    </source>
</evidence>
<dbReference type="InterPro" id="IPR016136">
    <property type="entry name" value="DNA_helicase_N/primase_C"/>
</dbReference>
<dbReference type="PANTHER" id="PTHR30153">
    <property type="entry name" value="REPLICATIVE DNA HELICASE DNAB"/>
    <property type="match status" value="1"/>
</dbReference>
<dbReference type="InterPro" id="IPR036185">
    <property type="entry name" value="DNA_heli_DnaB-like_N_sf"/>
</dbReference>
<dbReference type="Gene3D" id="3.40.50.300">
    <property type="entry name" value="P-loop containing nucleotide triphosphate hydrolases"/>
    <property type="match status" value="1"/>
</dbReference>
<dbReference type="InterPro" id="IPR007693">
    <property type="entry name" value="DNA_helicase_DnaB-like_N"/>
</dbReference>
<dbReference type="EC" id="5.6.2.3" evidence="9"/>
<dbReference type="Proteomes" id="UP000234840">
    <property type="component" value="Unassembled WGS sequence"/>
</dbReference>
<feature type="domain" description="SF4 helicase" evidence="11">
    <location>
        <begin position="158"/>
        <end position="413"/>
    </location>
</feature>
<dbReference type="PROSITE" id="PS51199">
    <property type="entry name" value="SF4_HELICASE"/>
    <property type="match status" value="1"/>
</dbReference>
<accession>A0A2N5PXN1</accession>
<evidence type="ECO:0000259" key="11">
    <source>
        <dbReference type="PROSITE" id="PS51199"/>
    </source>
</evidence>
<evidence type="ECO:0000256" key="2">
    <source>
        <dbReference type="ARBA" id="ARBA00022705"/>
    </source>
</evidence>
<comment type="caution">
    <text evidence="12">The sequence shown here is derived from an EMBL/GenBank/DDBJ whole genome shotgun (WGS) entry which is preliminary data.</text>
</comment>
<dbReference type="GO" id="GO:0005524">
    <property type="term" value="F:ATP binding"/>
    <property type="evidence" value="ECO:0007669"/>
    <property type="project" value="UniProtKB-KW"/>
</dbReference>
<evidence type="ECO:0000313" key="13">
    <source>
        <dbReference type="Proteomes" id="UP000234840"/>
    </source>
</evidence>
<dbReference type="SUPFAM" id="SSF52540">
    <property type="entry name" value="P-loop containing nucleoside triphosphate hydrolases"/>
    <property type="match status" value="1"/>
</dbReference>
<dbReference type="AlphaFoldDB" id="A0A2N5PXN1"/>
<dbReference type="InterPro" id="IPR027417">
    <property type="entry name" value="P-loop_NTPase"/>
</dbReference>
<dbReference type="EMBL" id="NIHW01000034">
    <property type="protein sequence ID" value="PLT84362.1"/>
    <property type="molecule type" value="Genomic_DNA"/>
</dbReference>
<keyword evidence="6" id="KW-0067">ATP-binding</keyword>
<dbReference type="Pfam" id="PF03796">
    <property type="entry name" value="DnaB_C"/>
    <property type="match status" value="1"/>
</dbReference>
<keyword evidence="2" id="KW-0235">DNA replication</keyword>
<keyword evidence="4" id="KW-0378">Hydrolase</keyword>
<evidence type="ECO:0000256" key="5">
    <source>
        <dbReference type="ARBA" id="ARBA00022806"/>
    </source>
</evidence>
<dbReference type="GO" id="GO:0003677">
    <property type="term" value="F:DNA binding"/>
    <property type="evidence" value="ECO:0007669"/>
    <property type="project" value="UniProtKB-KW"/>
</dbReference>
<dbReference type="RefSeq" id="WP_101882825.1">
    <property type="nucleotide sequence ID" value="NZ_CAXSWW010000005.1"/>
</dbReference>
<keyword evidence="8" id="KW-0413">Isomerase</keyword>
<dbReference type="Gene3D" id="1.10.860.10">
    <property type="entry name" value="DNAb Helicase, Chain A"/>
    <property type="match status" value="1"/>
</dbReference>
<evidence type="ECO:0000256" key="4">
    <source>
        <dbReference type="ARBA" id="ARBA00022801"/>
    </source>
</evidence>
<keyword evidence="5 12" id="KW-0347">Helicase</keyword>
<dbReference type="GO" id="GO:0005829">
    <property type="term" value="C:cytosol"/>
    <property type="evidence" value="ECO:0007669"/>
    <property type="project" value="TreeGrafter"/>
</dbReference>
<dbReference type="GO" id="GO:0016787">
    <property type="term" value="F:hydrolase activity"/>
    <property type="evidence" value="ECO:0007669"/>
    <property type="project" value="UniProtKB-KW"/>
</dbReference>
<evidence type="ECO:0000256" key="1">
    <source>
        <dbReference type="ARBA" id="ARBA00008428"/>
    </source>
</evidence>
<evidence type="ECO:0000256" key="3">
    <source>
        <dbReference type="ARBA" id="ARBA00022741"/>
    </source>
</evidence>
<keyword evidence="7" id="KW-0238">DNA-binding</keyword>
<protein>
    <recommendedName>
        <fullName evidence="9">DNA 5'-3' helicase</fullName>
        <ecNumber evidence="9">5.6.2.3</ecNumber>
    </recommendedName>
</protein>
<organism evidence="12 13">
    <name type="scientific">Mediterraneibacter gnavus</name>
    <name type="common">Ruminococcus gnavus</name>
    <dbReference type="NCBI Taxonomy" id="33038"/>
    <lineage>
        <taxon>Bacteria</taxon>
        <taxon>Bacillati</taxon>
        <taxon>Bacillota</taxon>
        <taxon>Clostridia</taxon>
        <taxon>Lachnospirales</taxon>
        <taxon>Lachnospiraceae</taxon>
        <taxon>Mediterraneibacter</taxon>
    </lineage>
</organism>
<dbReference type="InterPro" id="IPR007694">
    <property type="entry name" value="DNA_helicase_DnaB-like_C"/>
</dbReference>
<evidence type="ECO:0000256" key="10">
    <source>
        <dbReference type="ARBA" id="ARBA00048954"/>
    </source>
</evidence>
<comment type="catalytic activity">
    <reaction evidence="10">
        <text>ATP + H2O = ADP + phosphate + H(+)</text>
        <dbReference type="Rhea" id="RHEA:13065"/>
        <dbReference type="ChEBI" id="CHEBI:15377"/>
        <dbReference type="ChEBI" id="CHEBI:15378"/>
        <dbReference type="ChEBI" id="CHEBI:30616"/>
        <dbReference type="ChEBI" id="CHEBI:43474"/>
        <dbReference type="ChEBI" id="CHEBI:456216"/>
        <dbReference type="EC" id="5.6.2.3"/>
    </reaction>
</comment>
<dbReference type="GO" id="GO:0043139">
    <property type="term" value="F:5'-3' DNA helicase activity"/>
    <property type="evidence" value="ECO:0007669"/>
    <property type="project" value="UniProtKB-EC"/>
</dbReference>
<dbReference type="Pfam" id="PF00772">
    <property type="entry name" value="DnaB"/>
    <property type="match status" value="1"/>
</dbReference>
<dbReference type="SUPFAM" id="SSF48024">
    <property type="entry name" value="N-terminal domain of DnaB helicase"/>
    <property type="match status" value="1"/>
</dbReference>
<reference evidence="12 13" key="1">
    <citation type="journal article" date="2017" name="Genome Med.">
        <title>A novel Ruminococcus gnavus clade enriched in inflammatory bowel disease patients.</title>
        <authorList>
            <person name="Hall A.B."/>
            <person name="Yassour M."/>
            <person name="Sauk J."/>
            <person name="Garner A."/>
            <person name="Jiang X."/>
            <person name="Arthur T."/>
            <person name="Lagoudas G.K."/>
            <person name="Vatanen T."/>
            <person name="Fornelos N."/>
            <person name="Wilson R."/>
            <person name="Bertha M."/>
            <person name="Cohen M."/>
            <person name="Garber J."/>
            <person name="Khalili H."/>
            <person name="Gevers D."/>
            <person name="Ananthakrishnan A.N."/>
            <person name="Kugathasan S."/>
            <person name="Lander E.S."/>
            <person name="Blainey P."/>
            <person name="Vlamakis H."/>
            <person name="Xavier R.J."/>
            <person name="Huttenhower C."/>
        </authorList>
    </citation>
    <scope>NUCLEOTIDE SEQUENCE [LARGE SCALE GENOMIC DNA]</scope>
    <source>
        <strain evidence="12 13">RJX1128</strain>
    </source>
</reference>
<evidence type="ECO:0000256" key="7">
    <source>
        <dbReference type="ARBA" id="ARBA00023125"/>
    </source>
</evidence>
<keyword evidence="3" id="KW-0547">Nucleotide-binding</keyword>
<dbReference type="GO" id="GO:0006260">
    <property type="term" value="P:DNA replication"/>
    <property type="evidence" value="ECO:0007669"/>
    <property type="project" value="UniProtKB-KW"/>
</dbReference>
<evidence type="ECO:0000313" key="12">
    <source>
        <dbReference type="EMBL" id="PLT84362.1"/>
    </source>
</evidence>
<gene>
    <name evidence="12" type="ORF">CDL20_12325</name>
</gene>
<sequence length="429" mass="48986">MSDLAEKTVIGCLLMDNKELHQIYDLLKPDMFQDPVLKEIYREIVKLYDIGQPANLVTITQAVESESYTREYITQVLRDCALLPYTSTELKSYAESVVRDYKAEAFRNILTRTQITAAGVEYQIADTIQELEALKRSEKNQSKKLTAIVTEYQDQYFQERKEEKLYTGFSKLDEITGGLEGGDVIVIGARPGVGKSAFTSQIILEMAKSGKRIGFYNLEMSEKQVYERLLSNQSGIRLNRIRRAIQFLGDEKERFESANQTLGKMDILISSGTKSVSEIRNECRHQELDCIIIDYLQLVRADTRYQSRASEVGAISKAIKALAMELNVPIIALSQLNRTSEMRETKEPTMGELREAGDIEQDASIIILLWNLDNEDKTRKGLKVDKNRQGELGKIVYRFDGNEMRFQETEEELKSKDGFKTVRTPTPFD</sequence>
<evidence type="ECO:0000256" key="8">
    <source>
        <dbReference type="ARBA" id="ARBA00023235"/>
    </source>
</evidence>
<comment type="similarity">
    <text evidence="1">Belongs to the helicase family. DnaB subfamily.</text>
</comment>